<proteinExistence type="predicted"/>
<evidence type="ECO:0000313" key="1">
    <source>
        <dbReference type="EMBL" id="KAK4007217.1"/>
    </source>
</evidence>
<name>A0ABQ9Z2U2_9CRUS</name>
<dbReference type="Gene3D" id="3.90.550.50">
    <property type="match status" value="1"/>
</dbReference>
<evidence type="ECO:0000313" key="2">
    <source>
        <dbReference type="Proteomes" id="UP001234178"/>
    </source>
</evidence>
<keyword evidence="2" id="KW-1185">Reference proteome</keyword>
<accession>A0ABQ9Z2U2</accession>
<comment type="caution">
    <text evidence="1">The sequence shown here is derived from an EMBL/GenBank/DDBJ whole genome shotgun (WGS) entry which is preliminary data.</text>
</comment>
<gene>
    <name evidence="1" type="ORF">OUZ56_012377</name>
</gene>
<protein>
    <submittedName>
        <fullName evidence="1">Uncharacterized protein</fullName>
    </submittedName>
</protein>
<sequence>MYNAYGDMPYVAMYQLAPTRAFTILNYSAIATINRSLVLNKNFYSFPFAKDGLLPDAIALPINDTYNNLWKKTQEALKYIYFHHLEDAEWFYKADDDTGDWGYLAHFFVRCVSSLYFSSK</sequence>
<reference evidence="1 2" key="1">
    <citation type="journal article" date="2023" name="Nucleic Acids Res.">
        <title>The hologenome of Daphnia magna reveals possible DNA methylation and microbiome-mediated evolution of the host genome.</title>
        <authorList>
            <person name="Chaturvedi A."/>
            <person name="Li X."/>
            <person name="Dhandapani V."/>
            <person name="Marshall H."/>
            <person name="Kissane S."/>
            <person name="Cuenca-Cambronero M."/>
            <person name="Asole G."/>
            <person name="Calvet F."/>
            <person name="Ruiz-Romero M."/>
            <person name="Marangio P."/>
            <person name="Guigo R."/>
            <person name="Rago D."/>
            <person name="Mirbahai L."/>
            <person name="Eastwood N."/>
            <person name="Colbourne J.K."/>
            <person name="Zhou J."/>
            <person name="Mallon E."/>
            <person name="Orsini L."/>
        </authorList>
    </citation>
    <scope>NUCLEOTIDE SEQUENCE [LARGE SCALE GENOMIC DNA]</scope>
    <source>
        <strain evidence="1">LRV0_1</strain>
    </source>
</reference>
<organism evidence="1 2">
    <name type="scientific">Daphnia magna</name>
    <dbReference type="NCBI Taxonomy" id="35525"/>
    <lineage>
        <taxon>Eukaryota</taxon>
        <taxon>Metazoa</taxon>
        <taxon>Ecdysozoa</taxon>
        <taxon>Arthropoda</taxon>
        <taxon>Crustacea</taxon>
        <taxon>Branchiopoda</taxon>
        <taxon>Diplostraca</taxon>
        <taxon>Cladocera</taxon>
        <taxon>Anomopoda</taxon>
        <taxon>Daphniidae</taxon>
        <taxon>Daphnia</taxon>
    </lineage>
</organism>
<dbReference type="Proteomes" id="UP001234178">
    <property type="component" value="Unassembled WGS sequence"/>
</dbReference>
<dbReference type="EMBL" id="JAOYFB010000002">
    <property type="protein sequence ID" value="KAK4007217.1"/>
    <property type="molecule type" value="Genomic_DNA"/>
</dbReference>